<dbReference type="Proteomes" id="UP000248079">
    <property type="component" value="Unassembled WGS sequence"/>
</dbReference>
<name>A0A2V4A8K9_9BACT</name>
<sequence>MPSYFKFRREELPVVGDLMLSLFQRDRAKFEEFSPKYNDEFIASVSAQIHKVQDLTTTQSLTGEIKTITSELYQSLDDMLPKLDRLASYVQSANKSLVVKYADFGIREAKKDLRKRNVEAYCAQQKVIEQNIAKNLEQLKAEGYKEEFGLEIKNETNAIYEKNLLQENKLRERKEHVANNAGEFDVLWKMLADISRKGKVVMAHDKQKAEEYMFTHIIKKVRNIPVKKKPVVIAPPVVTEPAKEKEEPQIENVES</sequence>
<keyword evidence="2" id="KW-1185">Reference proteome</keyword>
<proteinExistence type="predicted"/>
<gene>
    <name evidence="1" type="ORF">DF185_16180</name>
</gene>
<evidence type="ECO:0000313" key="1">
    <source>
        <dbReference type="EMBL" id="PXX98912.1"/>
    </source>
</evidence>
<dbReference type="RefSeq" id="WP_110361803.1">
    <property type="nucleotide sequence ID" value="NZ_QFLI01000007.1"/>
</dbReference>
<dbReference type="AlphaFoldDB" id="A0A2V4A8K9"/>
<reference evidence="1 2" key="1">
    <citation type="submission" date="2018-05" db="EMBL/GenBank/DDBJ databases">
        <title>Marinifilum breve JC075T sp. nov., a marine bacterium isolated from Yongle Blue Hole in the South China Sea.</title>
        <authorList>
            <person name="Fu T."/>
        </authorList>
    </citation>
    <scope>NUCLEOTIDE SEQUENCE [LARGE SCALE GENOMIC DNA]</scope>
    <source>
        <strain evidence="1 2">JC075</strain>
    </source>
</reference>
<evidence type="ECO:0000313" key="2">
    <source>
        <dbReference type="Proteomes" id="UP000248079"/>
    </source>
</evidence>
<protein>
    <submittedName>
        <fullName evidence="1">Uncharacterized protein</fullName>
    </submittedName>
</protein>
<comment type="caution">
    <text evidence="1">The sequence shown here is derived from an EMBL/GenBank/DDBJ whole genome shotgun (WGS) entry which is preliminary data.</text>
</comment>
<dbReference type="OrthoDB" id="1115846at2"/>
<dbReference type="EMBL" id="QFLI01000007">
    <property type="protein sequence ID" value="PXX98912.1"/>
    <property type="molecule type" value="Genomic_DNA"/>
</dbReference>
<accession>A0A2V4A8K9</accession>
<organism evidence="1 2">
    <name type="scientific">Marinifilum breve</name>
    <dbReference type="NCBI Taxonomy" id="2184082"/>
    <lineage>
        <taxon>Bacteria</taxon>
        <taxon>Pseudomonadati</taxon>
        <taxon>Bacteroidota</taxon>
        <taxon>Bacteroidia</taxon>
        <taxon>Marinilabiliales</taxon>
        <taxon>Marinifilaceae</taxon>
    </lineage>
</organism>